<evidence type="ECO:0000313" key="3">
    <source>
        <dbReference type="Proteomes" id="UP001165292"/>
    </source>
</evidence>
<dbReference type="InterPro" id="IPR021762">
    <property type="entry name" value="DUF3325"/>
</dbReference>
<dbReference type="EMBL" id="JAMYBS010000010">
    <property type="protein sequence ID" value="MCO7545270.1"/>
    <property type="molecule type" value="Genomic_DNA"/>
</dbReference>
<keyword evidence="1" id="KW-0812">Transmembrane</keyword>
<protein>
    <submittedName>
        <fullName evidence="2">DUF3325 domain-containing protein</fullName>
    </submittedName>
</protein>
<reference evidence="2" key="1">
    <citation type="submission" date="2022-06" db="EMBL/GenBank/DDBJ databases">
        <title>Detection of beta-lactamases in bacteria of animal origin.</title>
        <authorList>
            <person name="Mlynarcik P."/>
            <person name="Zdarska V."/>
            <person name="Chudobova H."/>
            <person name="Prochazkova P."/>
            <person name="Hricova K."/>
            <person name="Mezerova K."/>
            <person name="Bardon J."/>
            <person name="Dolejska M."/>
            <person name="Sukkar I."/>
            <person name="Kolar M."/>
        </authorList>
    </citation>
    <scope>NUCLEOTIDE SEQUENCE</scope>
    <source>
        <strain evidence="2">S 300-3</strain>
    </source>
</reference>
<feature type="transmembrane region" description="Helical" evidence="1">
    <location>
        <begin position="89"/>
        <end position="106"/>
    </location>
</feature>
<keyword evidence="1" id="KW-0472">Membrane</keyword>
<gene>
    <name evidence="2" type="ORF">NJF43_10965</name>
</gene>
<name>A0AA41WLW1_9GAMM</name>
<accession>A0AA41WLW1</accession>
<dbReference type="Pfam" id="PF11804">
    <property type="entry name" value="DUF3325"/>
    <property type="match status" value="1"/>
</dbReference>
<dbReference type="RefSeq" id="WP_170910915.1">
    <property type="nucleotide sequence ID" value="NZ_DALYSB010000101.1"/>
</dbReference>
<sequence>MIGLSLVLCFSGFSALCLGLARHHEQVFGRKPAQRTAWLLRLLGWLLLACAIVPAVMALGMSVGLACWAALLSLAAALLVLLLTYRPRLIVPLALGAPPLVLPFLLF</sequence>
<keyword evidence="1" id="KW-1133">Transmembrane helix</keyword>
<proteinExistence type="predicted"/>
<evidence type="ECO:0000256" key="1">
    <source>
        <dbReference type="SAM" id="Phobius"/>
    </source>
</evidence>
<organism evidence="2 3">
    <name type="scientific">Stutzerimonas nitrititolerans</name>
    <dbReference type="NCBI Taxonomy" id="2482751"/>
    <lineage>
        <taxon>Bacteria</taxon>
        <taxon>Pseudomonadati</taxon>
        <taxon>Pseudomonadota</taxon>
        <taxon>Gammaproteobacteria</taxon>
        <taxon>Pseudomonadales</taxon>
        <taxon>Pseudomonadaceae</taxon>
        <taxon>Stutzerimonas</taxon>
    </lineage>
</organism>
<dbReference type="AlphaFoldDB" id="A0AA41WLW1"/>
<feature type="transmembrane region" description="Helical" evidence="1">
    <location>
        <begin position="63"/>
        <end position="83"/>
    </location>
</feature>
<feature type="transmembrane region" description="Helical" evidence="1">
    <location>
        <begin position="37"/>
        <end position="56"/>
    </location>
</feature>
<evidence type="ECO:0000313" key="2">
    <source>
        <dbReference type="EMBL" id="MCO7545270.1"/>
    </source>
</evidence>
<dbReference type="Proteomes" id="UP001165292">
    <property type="component" value="Unassembled WGS sequence"/>
</dbReference>
<comment type="caution">
    <text evidence="2">The sequence shown here is derived from an EMBL/GenBank/DDBJ whole genome shotgun (WGS) entry which is preliminary data.</text>
</comment>